<evidence type="ECO:0000256" key="1">
    <source>
        <dbReference type="SAM" id="MobiDB-lite"/>
    </source>
</evidence>
<feature type="region of interest" description="Disordered" evidence="1">
    <location>
        <begin position="149"/>
        <end position="173"/>
    </location>
</feature>
<dbReference type="InterPro" id="IPR046496">
    <property type="entry name" value="DUF6589"/>
</dbReference>
<evidence type="ECO:0000313" key="3">
    <source>
        <dbReference type="EMBL" id="PBK90386.1"/>
    </source>
</evidence>
<dbReference type="AlphaFoldDB" id="A0A2H3DSH1"/>
<dbReference type="Proteomes" id="UP000217790">
    <property type="component" value="Unassembled WGS sequence"/>
</dbReference>
<reference evidence="4" key="1">
    <citation type="journal article" date="2017" name="Nat. Ecol. Evol.">
        <title>Genome expansion and lineage-specific genetic innovations in the forest pathogenic fungi Armillaria.</title>
        <authorList>
            <person name="Sipos G."/>
            <person name="Prasanna A.N."/>
            <person name="Walter M.C."/>
            <person name="O'Connor E."/>
            <person name="Balint B."/>
            <person name="Krizsan K."/>
            <person name="Kiss B."/>
            <person name="Hess J."/>
            <person name="Varga T."/>
            <person name="Slot J."/>
            <person name="Riley R."/>
            <person name="Boka B."/>
            <person name="Rigling D."/>
            <person name="Barry K."/>
            <person name="Lee J."/>
            <person name="Mihaltcheva S."/>
            <person name="LaButti K."/>
            <person name="Lipzen A."/>
            <person name="Waldron R."/>
            <person name="Moloney N.M."/>
            <person name="Sperisen C."/>
            <person name="Kredics L."/>
            <person name="Vagvoelgyi C."/>
            <person name="Patrignani A."/>
            <person name="Fitzpatrick D."/>
            <person name="Nagy I."/>
            <person name="Doyle S."/>
            <person name="Anderson J.B."/>
            <person name="Grigoriev I.V."/>
            <person name="Gueldener U."/>
            <person name="Muensterkoetter M."/>
            <person name="Nagy L.G."/>
        </authorList>
    </citation>
    <scope>NUCLEOTIDE SEQUENCE [LARGE SCALE GENOMIC DNA]</scope>
    <source>
        <strain evidence="4">Ar21-2</strain>
    </source>
</reference>
<name>A0A2H3DSH1_ARMGA</name>
<dbReference type="EMBL" id="KZ293665">
    <property type="protein sequence ID" value="PBK90386.1"/>
    <property type="molecule type" value="Genomic_DNA"/>
</dbReference>
<organism evidence="3 4">
    <name type="scientific">Armillaria gallica</name>
    <name type="common">Bulbous honey fungus</name>
    <name type="synonym">Armillaria bulbosa</name>
    <dbReference type="NCBI Taxonomy" id="47427"/>
    <lineage>
        <taxon>Eukaryota</taxon>
        <taxon>Fungi</taxon>
        <taxon>Dikarya</taxon>
        <taxon>Basidiomycota</taxon>
        <taxon>Agaricomycotina</taxon>
        <taxon>Agaricomycetes</taxon>
        <taxon>Agaricomycetidae</taxon>
        <taxon>Agaricales</taxon>
        <taxon>Marasmiineae</taxon>
        <taxon>Physalacriaceae</taxon>
        <taxon>Armillaria</taxon>
    </lineage>
</organism>
<protein>
    <recommendedName>
        <fullName evidence="2">DUF6589 domain-containing protein</fullName>
    </recommendedName>
</protein>
<dbReference type="OMA" id="CIMHAEA"/>
<keyword evidence="4" id="KW-1185">Reference proteome</keyword>
<gene>
    <name evidence="3" type="ORF">ARMGADRAFT_934265</name>
</gene>
<dbReference type="OrthoDB" id="3152464at2759"/>
<dbReference type="InParanoid" id="A0A2H3DSH1"/>
<accession>A0A2H3DSH1</accession>
<evidence type="ECO:0000259" key="2">
    <source>
        <dbReference type="Pfam" id="PF20231"/>
    </source>
</evidence>
<evidence type="ECO:0000313" key="4">
    <source>
        <dbReference type="Proteomes" id="UP000217790"/>
    </source>
</evidence>
<proteinExistence type="predicted"/>
<sequence>MRDNHLIKLSHGSHFMPMDLNIEHLIGYLKELFSAKGIYSTWHRLGNISASVVHLQNVKKHISSMVGNSYQKKGHSTVNTSALVERVADKARDLALERFIHHRPGFSMAKLTPNLLVAGHQKIESSSMSTFNKKMQDIILGVAFDEEEDEITPMDFSTEVSSSESSEDTNESD</sequence>
<dbReference type="Pfam" id="PF20231">
    <property type="entry name" value="DUF6589"/>
    <property type="match status" value="1"/>
</dbReference>
<feature type="domain" description="DUF6589" evidence="2">
    <location>
        <begin position="1"/>
        <end position="75"/>
    </location>
</feature>